<dbReference type="Gene3D" id="3.90.226.10">
    <property type="entry name" value="2-enoyl-CoA Hydratase, Chain A, domain 1"/>
    <property type="match status" value="1"/>
</dbReference>
<dbReference type="STRING" id="471852.Tcur_1146"/>
<dbReference type="InterPro" id="IPR029045">
    <property type="entry name" value="ClpP/crotonase-like_dom_sf"/>
</dbReference>
<proteinExistence type="inferred from homology"/>
<dbReference type="SUPFAM" id="SSF52096">
    <property type="entry name" value="ClpP/crotonase"/>
    <property type="match status" value="1"/>
</dbReference>
<keyword evidence="3" id="KW-1185">Reference proteome</keyword>
<dbReference type="Pfam" id="PF00378">
    <property type="entry name" value="ECH_1"/>
    <property type="match status" value="1"/>
</dbReference>
<dbReference type="KEGG" id="tcu:Tcur_1146"/>
<evidence type="ECO:0000313" key="2">
    <source>
        <dbReference type="EMBL" id="ACY96731.1"/>
    </source>
</evidence>
<keyword evidence="2" id="KW-0413">Isomerase</keyword>
<gene>
    <name evidence="2" type="ordered locus">Tcur_1146</name>
</gene>
<dbReference type="PANTHER" id="PTHR43684:SF4">
    <property type="entry name" value="ENOYL-COA HYDRATASE_ISOMERASE FAMILY PROTEIN (AFU_ORTHOLOGUE AFUA_1G01890)"/>
    <property type="match status" value="1"/>
</dbReference>
<dbReference type="GO" id="GO:0016853">
    <property type="term" value="F:isomerase activity"/>
    <property type="evidence" value="ECO:0007669"/>
    <property type="project" value="UniProtKB-KW"/>
</dbReference>
<dbReference type="PANTHER" id="PTHR43684">
    <property type="match status" value="1"/>
</dbReference>
<accession>D1A8N6</accession>
<dbReference type="HOGENOM" id="CLU_009834_7_2_11"/>
<dbReference type="Proteomes" id="UP000001918">
    <property type="component" value="Chromosome"/>
</dbReference>
<name>D1A8N6_THECD</name>
<dbReference type="AlphaFoldDB" id="D1A8N6"/>
<reference evidence="2 3" key="1">
    <citation type="journal article" date="2011" name="Stand. Genomic Sci.">
        <title>Complete genome sequence of Thermomonospora curvata type strain (B9).</title>
        <authorList>
            <person name="Chertkov O."/>
            <person name="Sikorski J."/>
            <person name="Nolan M."/>
            <person name="Lapidus A."/>
            <person name="Lucas S."/>
            <person name="Del Rio T.G."/>
            <person name="Tice H."/>
            <person name="Cheng J.F."/>
            <person name="Goodwin L."/>
            <person name="Pitluck S."/>
            <person name="Liolios K."/>
            <person name="Ivanova N."/>
            <person name="Mavromatis K."/>
            <person name="Mikhailova N."/>
            <person name="Ovchinnikova G."/>
            <person name="Pati A."/>
            <person name="Chen A."/>
            <person name="Palaniappan K."/>
            <person name="Djao O.D."/>
            <person name="Land M."/>
            <person name="Hauser L."/>
            <person name="Chang Y.J."/>
            <person name="Jeffries C.D."/>
            <person name="Brettin T."/>
            <person name="Han C."/>
            <person name="Detter J.C."/>
            <person name="Rohde M."/>
            <person name="Goker M."/>
            <person name="Woyke T."/>
            <person name="Bristow J."/>
            <person name="Eisen J.A."/>
            <person name="Markowitz V."/>
            <person name="Hugenholtz P."/>
            <person name="Klenk H.P."/>
            <person name="Kyrpides N.C."/>
        </authorList>
    </citation>
    <scope>NUCLEOTIDE SEQUENCE [LARGE SCALE GENOMIC DNA]</scope>
    <source>
        <strain evidence="3">ATCC 19995 / DSM 43183 / JCM 3096 / KCTC 9072 / NBRC 15933 / NCIMB 10081 / Henssen B9</strain>
    </source>
</reference>
<evidence type="ECO:0000256" key="1">
    <source>
        <dbReference type="ARBA" id="ARBA00005254"/>
    </source>
</evidence>
<dbReference type="InterPro" id="IPR051053">
    <property type="entry name" value="ECH/Chromodomain_protein"/>
</dbReference>
<dbReference type="EMBL" id="CP001738">
    <property type="protein sequence ID" value="ACY96731.1"/>
    <property type="molecule type" value="Genomic_DNA"/>
</dbReference>
<dbReference type="CDD" id="cd06558">
    <property type="entry name" value="crotonase-like"/>
    <property type="match status" value="1"/>
</dbReference>
<comment type="similarity">
    <text evidence="1">Belongs to the enoyl-CoA hydratase/isomerase family.</text>
</comment>
<dbReference type="eggNOG" id="COG1024">
    <property type="taxonomic scope" value="Bacteria"/>
</dbReference>
<protein>
    <submittedName>
        <fullName evidence="2">Enoyl-CoA hydratase/isomerase</fullName>
    </submittedName>
</protein>
<evidence type="ECO:0000313" key="3">
    <source>
        <dbReference type="Proteomes" id="UP000001918"/>
    </source>
</evidence>
<dbReference type="InterPro" id="IPR001753">
    <property type="entry name" value="Enoyl-CoA_hydra/iso"/>
</dbReference>
<sequence>MVQGEGRDVTYTQIDYKVADRIATITLNRPDRLNAFTFTMRNELLDVFDRIDADDEVRAVVVTGAGRAFCAGADLQAGGDTFNKDKSLEMFGGDDLLEDGTPRDGGGTVALRIARCLKPVIAAFNGAAVGVGVTMTLPMDIRLASEKAKFGFVFARRGIVAEAASSWFLPRVVGISQAMEWVATGRVFDAREALAGRLVSRVCPPEELLPAAYALAREIADNTSAVSVAAIRRLMWSGLSASSPWEAHRADSRLMAELGAAPDAAEGVTSFLEKRPAAFPMRVSTDLPPQVPDWPRP</sequence>
<dbReference type="NCBIfam" id="NF006109">
    <property type="entry name" value="PRK08260.1"/>
    <property type="match status" value="1"/>
</dbReference>
<organism evidence="2 3">
    <name type="scientific">Thermomonospora curvata (strain ATCC 19995 / DSM 43183 / JCM 3096 / KCTC 9072 / NBRC 15933 / NCIMB 10081 / Henssen B9)</name>
    <dbReference type="NCBI Taxonomy" id="471852"/>
    <lineage>
        <taxon>Bacteria</taxon>
        <taxon>Bacillati</taxon>
        <taxon>Actinomycetota</taxon>
        <taxon>Actinomycetes</taxon>
        <taxon>Streptosporangiales</taxon>
        <taxon>Thermomonosporaceae</taxon>
        <taxon>Thermomonospora</taxon>
    </lineage>
</organism>